<name>A0A942UAU0_9BACI</name>
<dbReference type="AlphaFoldDB" id="A0A942UAU0"/>
<comment type="caution">
    <text evidence="1">The sequence shown here is derived from an EMBL/GenBank/DDBJ whole genome shotgun (WGS) entry which is preliminary data.</text>
</comment>
<organism evidence="1 2">
    <name type="scientific">Neobacillus rhizophilus</name>
    <dbReference type="NCBI Taxonomy" id="2833579"/>
    <lineage>
        <taxon>Bacteria</taxon>
        <taxon>Bacillati</taxon>
        <taxon>Bacillota</taxon>
        <taxon>Bacilli</taxon>
        <taxon>Bacillales</taxon>
        <taxon>Bacillaceae</taxon>
        <taxon>Neobacillus</taxon>
    </lineage>
</organism>
<accession>A0A942UAU0</accession>
<dbReference type="EMBL" id="JAGYPF010000004">
    <property type="protein sequence ID" value="MBS4214729.1"/>
    <property type="molecule type" value="Genomic_DNA"/>
</dbReference>
<dbReference type="RefSeq" id="WP_213119246.1">
    <property type="nucleotide sequence ID" value="NZ_JAGYPF010000004.1"/>
</dbReference>
<keyword evidence="2" id="KW-1185">Reference proteome</keyword>
<evidence type="ECO:0000313" key="2">
    <source>
        <dbReference type="Proteomes" id="UP000679749"/>
    </source>
</evidence>
<protein>
    <submittedName>
        <fullName evidence="1">Uncharacterized protein</fullName>
    </submittedName>
</protein>
<proteinExistence type="predicted"/>
<evidence type="ECO:0000313" key="1">
    <source>
        <dbReference type="EMBL" id="MBS4214729.1"/>
    </source>
</evidence>
<gene>
    <name evidence="1" type="ORF">KHA99_19975</name>
</gene>
<reference evidence="1" key="1">
    <citation type="submission" date="2021-05" db="EMBL/GenBank/DDBJ databases">
        <title>Novel Bacillus species.</title>
        <authorList>
            <person name="Liu G."/>
        </authorList>
    </citation>
    <scope>NUCLEOTIDE SEQUENCE</scope>
    <source>
        <strain evidence="1">FJAT-49825</strain>
    </source>
</reference>
<sequence length="63" mass="7511">MQNVWCFMEKLFFGRGWEKKEIEKIIVKSFFNKDKQQKVLFDHLSFKFRGKCSSSPCHIGVPP</sequence>
<dbReference type="Proteomes" id="UP000679749">
    <property type="component" value="Unassembled WGS sequence"/>
</dbReference>